<accession>A0A200I4J5</accession>
<dbReference type="AlphaFoldDB" id="A0A200I4J5"/>
<dbReference type="Proteomes" id="UP000196503">
    <property type="component" value="Unassembled WGS sequence"/>
</dbReference>
<gene>
    <name evidence="2" type="ORF">A5869_000939</name>
</gene>
<sequence>MQKLILGRKNHITIVSAILIIIAYVSKLGFQNESIAIWSLITASVLGVIPIAIQARIKH</sequence>
<feature type="transmembrane region" description="Helical" evidence="1">
    <location>
        <begin position="12"/>
        <end position="29"/>
    </location>
</feature>
<protein>
    <submittedName>
        <fullName evidence="2">Uncharacterized protein</fullName>
    </submittedName>
</protein>
<evidence type="ECO:0000313" key="3">
    <source>
        <dbReference type="Proteomes" id="UP000196503"/>
    </source>
</evidence>
<dbReference type="EMBL" id="NIBL01000001">
    <property type="protein sequence ID" value="OUZ19290.1"/>
    <property type="molecule type" value="Genomic_DNA"/>
</dbReference>
<organism evidence="2 3">
    <name type="scientific">Enterococcus cecorum</name>
    <dbReference type="NCBI Taxonomy" id="44008"/>
    <lineage>
        <taxon>Bacteria</taxon>
        <taxon>Bacillati</taxon>
        <taxon>Bacillota</taxon>
        <taxon>Bacilli</taxon>
        <taxon>Lactobacillales</taxon>
        <taxon>Enterococcaceae</taxon>
        <taxon>Enterococcus</taxon>
    </lineage>
</organism>
<feature type="transmembrane region" description="Helical" evidence="1">
    <location>
        <begin position="35"/>
        <end position="53"/>
    </location>
</feature>
<keyword evidence="1" id="KW-0812">Transmembrane</keyword>
<evidence type="ECO:0000313" key="2">
    <source>
        <dbReference type="EMBL" id="OUZ19290.1"/>
    </source>
</evidence>
<keyword evidence="1" id="KW-0472">Membrane</keyword>
<name>A0A200I4J5_9ENTE</name>
<reference evidence="2 3" key="1">
    <citation type="submission" date="2017-05" db="EMBL/GenBank/DDBJ databases">
        <title>The Genome Sequence of Enterococcus faecium 2D5_DIV0622.</title>
        <authorList>
            <consortium name="The Broad Institute Genomics Platform"/>
            <consortium name="The Broad Institute Genomic Center for Infectious Diseases"/>
            <person name="Earl A."/>
            <person name="Manson A."/>
            <person name="Schwartman J."/>
            <person name="Gilmore M."/>
            <person name="Abouelleil A."/>
            <person name="Cao P."/>
            <person name="Chapman S."/>
            <person name="Cusick C."/>
            <person name="Shea T."/>
            <person name="Young S."/>
            <person name="Neafsey D."/>
            <person name="Nusbaum C."/>
            <person name="Birren B."/>
        </authorList>
    </citation>
    <scope>NUCLEOTIDE SEQUENCE [LARGE SCALE GENOMIC DNA]</scope>
    <source>
        <strain evidence="2 3">2D5_DIV0622</strain>
    </source>
</reference>
<keyword evidence="1" id="KW-1133">Transmembrane helix</keyword>
<evidence type="ECO:0000256" key="1">
    <source>
        <dbReference type="SAM" id="Phobius"/>
    </source>
</evidence>
<comment type="caution">
    <text evidence="2">The sequence shown here is derived from an EMBL/GenBank/DDBJ whole genome shotgun (WGS) entry which is preliminary data.</text>
</comment>
<proteinExistence type="predicted"/>